<dbReference type="Pfam" id="PF17920">
    <property type="entry name" value="TetR_C_16"/>
    <property type="match status" value="1"/>
</dbReference>
<dbReference type="Gene3D" id="1.10.357.10">
    <property type="entry name" value="Tetracycline Repressor, domain 2"/>
    <property type="match status" value="1"/>
</dbReference>
<dbReference type="InterPro" id="IPR009057">
    <property type="entry name" value="Homeodomain-like_sf"/>
</dbReference>
<evidence type="ECO:0000313" key="6">
    <source>
        <dbReference type="Proteomes" id="UP000261811"/>
    </source>
</evidence>
<keyword evidence="1 2" id="KW-0238">DNA-binding</keyword>
<proteinExistence type="predicted"/>
<dbReference type="PROSITE" id="PS50977">
    <property type="entry name" value="HTH_TETR_2"/>
    <property type="match status" value="1"/>
</dbReference>
<dbReference type="Proteomes" id="UP000261811">
    <property type="component" value="Unassembled WGS sequence"/>
</dbReference>
<dbReference type="PRINTS" id="PR00455">
    <property type="entry name" value="HTHTETR"/>
</dbReference>
<evidence type="ECO:0000259" key="4">
    <source>
        <dbReference type="PROSITE" id="PS50977"/>
    </source>
</evidence>
<dbReference type="OrthoDB" id="3210235at2"/>
<dbReference type="AlphaFoldDB" id="A0A372JSD1"/>
<evidence type="ECO:0000256" key="3">
    <source>
        <dbReference type="SAM" id="MobiDB-lite"/>
    </source>
</evidence>
<evidence type="ECO:0000313" key="5">
    <source>
        <dbReference type="EMBL" id="RFU42943.1"/>
    </source>
</evidence>
<dbReference type="GO" id="GO:0003700">
    <property type="term" value="F:DNA-binding transcription factor activity"/>
    <property type="evidence" value="ECO:0007669"/>
    <property type="project" value="TreeGrafter"/>
</dbReference>
<dbReference type="EMBL" id="QURH01000079">
    <property type="protein sequence ID" value="RFU42943.1"/>
    <property type="molecule type" value="Genomic_DNA"/>
</dbReference>
<feature type="DNA-binding region" description="H-T-H motif" evidence="2">
    <location>
        <begin position="64"/>
        <end position="83"/>
    </location>
</feature>
<evidence type="ECO:0000256" key="1">
    <source>
        <dbReference type="ARBA" id="ARBA00023125"/>
    </source>
</evidence>
<sequence>MDPGAASGAVPGADPGADAGAGRPQPDDDCAAHGGRRRNREATERRLLDAARDLFGEHGYDGVTVRMIAAAAGANVALVNRYFGSKAALFGHVLAGESALREVIVGTPDAALLPRRLAEHVARQTHRVPPSPLVRMLDRSVGNPEVQEILRGHMDEVLVEPLVAKLTGPGRRTRATLAAMIIMGGGPVRRMLDIDDLRSADRAELTERLTAMFTAALR</sequence>
<dbReference type="InterPro" id="IPR041678">
    <property type="entry name" value="TetR_C_16"/>
</dbReference>
<organism evidence="5 6">
    <name type="scientific">Actinomadura logoneensis</name>
    <dbReference type="NCBI Taxonomy" id="2293572"/>
    <lineage>
        <taxon>Bacteria</taxon>
        <taxon>Bacillati</taxon>
        <taxon>Actinomycetota</taxon>
        <taxon>Actinomycetes</taxon>
        <taxon>Streptosporangiales</taxon>
        <taxon>Thermomonosporaceae</taxon>
        <taxon>Actinomadura</taxon>
    </lineage>
</organism>
<dbReference type="PANTHER" id="PTHR30055:SF235">
    <property type="entry name" value="TRANSCRIPTIONAL REGULATORY PROTEIN"/>
    <property type="match status" value="1"/>
</dbReference>
<dbReference type="InterPro" id="IPR036271">
    <property type="entry name" value="Tet_transcr_reg_TetR-rel_C_sf"/>
</dbReference>
<protein>
    <submittedName>
        <fullName evidence="5">TetR/AcrR family transcriptional regulator</fullName>
    </submittedName>
</protein>
<dbReference type="Pfam" id="PF00440">
    <property type="entry name" value="TetR_N"/>
    <property type="match status" value="1"/>
</dbReference>
<dbReference type="InterPro" id="IPR050109">
    <property type="entry name" value="HTH-type_TetR-like_transc_reg"/>
</dbReference>
<dbReference type="SUPFAM" id="SSF46689">
    <property type="entry name" value="Homeodomain-like"/>
    <property type="match status" value="1"/>
</dbReference>
<dbReference type="Gene3D" id="1.10.10.60">
    <property type="entry name" value="Homeodomain-like"/>
    <property type="match status" value="1"/>
</dbReference>
<accession>A0A372JSD1</accession>
<dbReference type="GO" id="GO:0000976">
    <property type="term" value="F:transcription cis-regulatory region binding"/>
    <property type="evidence" value="ECO:0007669"/>
    <property type="project" value="TreeGrafter"/>
</dbReference>
<feature type="region of interest" description="Disordered" evidence="3">
    <location>
        <begin position="1"/>
        <end position="42"/>
    </location>
</feature>
<gene>
    <name evidence="5" type="ORF">DZF91_03900</name>
</gene>
<reference evidence="5 6" key="1">
    <citation type="submission" date="2018-08" db="EMBL/GenBank/DDBJ databases">
        <title>Actinomadura jelena sp. nov., a novel Actinomycete isolated from soil in Chad.</title>
        <authorList>
            <person name="Shi L."/>
        </authorList>
    </citation>
    <scope>NUCLEOTIDE SEQUENCE [LARGE SCALE GENOMIC DNA]</scope>
    <source>
        <strain evidence="5 6">NEAU-G17</strain>
    </source>
</reference>
<feature type="compositionally biased region" description="Low complexity" evidence="3">
    <location>
        <begin position="1"/>
        <end position="24"/>
    </location>
</feature>
<comment type="caution">
    <text evidence="5">The sequence shown here is derived from an EMBL/GenBank/DDBJ whole genome shotgun (WGS) entry which is preliminary data.</text>
</comment>
<dbReference type="RefSeq" id="WP_117356129.1">
    <property type="nucleotide sequence ID" value="NZ_QURH01000079.1"/>
</dbReference>
<feature type="domain" description="HTH tetR-type" evidence="4">
    <location>
        <begin position="41"/>
        <end position="101"/>
    </location>
</feature>
<name>A0A372JSD1_9ACTN</name>
<evidence type="ECO:0000256" key="2">
    <source>
        <dbReference type="PROSITE-ProRule" id="PRU00335"/>
    </source>
</evidence>
<keyword evidence="6" id="KW-1185">Reference proteome</keyword>
<dbReference type="InterPro" id="IPR001647">
    <property type="entry name" value="HTH_TetR"/>
</dbReference>
<dbReference type="PANTHER" id="PTHR30055">
    <property type="entry name" value="HTH-TYPE TRANSCRIPTIONAL REGULATOR RUTR"/>
    <property type="match status" value="1"/>
</dbReference>
<dbReference type="SUPFAM" id="SSF48498">
    <property type="entry name" value="Tetracyclin repressor-like, C-terminal domain"/>
    <property type="match status" value="1"/>
</dbReference>
<dbReference type="InterPro" id="IPR023772">
    <property type="entry name" value="DNA-bd_HTH_TetR-type_CS"/>
</dbReference>
<dbReference type="PROSITE" id="PS01081">
    <property type="entry name" value="HTH_TETR_1"/>
    <property type="match status" value="1"/>
</dbReference>